<evidence type="ECO:0000256" key="3">
    <source>
        <dbReference type="SAM" id="Phobius"/>
    </source>
</evidence>
<feature type="domain" description="PGG" evidence="4">
    <location>
        <begin position="294"/>
        <end position="380"/>
    </location>
</feature>
<sequence>MVHINAKNLEKQTALDLPMIERALLNARAKLGASIVVEYFDYGDSRVEFTSVQFLGSEKKIKEGETDTIYKVIQQNPRILEVVDAVPFVNTPLHTAAYAGHLEFSIEIMRLKPSFGWKLNEQGFSPIHLALQNNQHNLVRRLVEINKDLVRVKGREGVTPLHFVCQSGDDNENITLLIDLLEACPGSIEDVNMKNETALHISLINGNLRAFQILVGWVRSIVLNINAKNLENRTALDLAEALALPTIKKTLLKAKAKRGAAVDDNFNREDKLKFNSLLSLLLIRADRNRRQVSEQQRNALMVVATLIVTAIYQTVLSPPGGLTQGGSDNGPNSNNLVNATSSLNSTAVGTSVLSDNVFATITMLNYVTLLLAITMITGLMPTTKSSIVVSIPLVMFFISYIVSAAVIWPSQSRAKIWF</sequence>
<protein>
    <recommendedName>
        <fullName evidence="4">PGG domain-containing protein</fullName>
    </recommendedName>
</protein>
<dbReference type="PANTHER" id="PTHR24128:SF24">
    <property type="entry name" value="ANKYRIN REPEAT PROTEIN"/>
    <property type="match status" value="1"/>
</dbReference>
<dbReference type="PANTHER" id="PTHR24128">
    <property type="entry name" value="HOMEOBOX PROTEIN WARIAI"/>
    <property type="match status" value="1"/>
</dbReference>
<feature type="transmembrane region" description="Helical" evidence="3">
    <location>
        <begin position="387"/>
        <end position="408"/>
    </location>
</feature>
<gene>
    <name evidence="5" type="ORF">Ahy_A03g014025</name>
</gene>
<proteinExistence type="predicted"/>
<dbReference type="PROSITE" id="PS50297">
    <property type="entry name" value="ANK_REP_REGION"/>
    <property type="match status" value="1"/>
</dbReference>
<feature type="transmembrane region" description="Helical" evidence="3">
    <location>
        <begin position="357"/>
        <end position="380"/>
    </location>
</feature>
<dbReference type="AlphaFoldDB" id="A0A445DX04"/>
<dbReference type="EMBL" id="SDMP01000003">
    <property type="protein sequence ID" value="RYR67639.1"/>
    <property type="molecule type" value="Genomic_DNA"/>
</dbReference>
<keyword evidence="2" id="KW-0040">ANK repeat</keyword>
<dbReference type="PROSITE" id="PS50088">
    <property type="entry name" value="ANK_REPEAT"/>
    <property type="match status" value="1"/>
</dbReference>
<dbReference type="InterPro" id="IPR026961">
    <property type="entry name" value="PGG_dom"/>
</dbReference>
<name>A0A445DX04_ARAHY</name>
<dbReference type="InterPro" id="IPR036770">
    <property type="entry name" value="Ankyrin_rpt-contain_sf"/>
</dbReference>
<dbReference type="Pfam" id="PF12796">
    <property type="entry name" value="Ank_2"/>
    <property type="match status" value="1"/>
</dbReference>
<dbReference type="GO" id="GO:0005886">
    <property type="term" value="C:plasma membrane"/>
    <property type="evidence" value="ECO:0007669"/>
    <property type="project" value="UniProtKB-SubCell"/>
</dbReference>
<dbReference type="SUPFAM" id="SSF48403">
    <property type="entry name" value="Ankyrin repeat"/>
    <property type="match status" value="1"/>
</dbReference>
<keyword evidence="3" id="KW-0812">Transmembrane</keyword>
<organism evidence="5 6">
    <name type="scientific">Arachis hypogaea</name>
    <name type="common">Peanut</name>
    <dbReference type="NCBI Taxonomy" id="3818"/>
    <lineage>
        <taxon>Eukaryota</taxon>
        <taxon>Viridiplantae</taxon>
        <taxon>Streptophyta</taxon>
        <taxon>Embryophyta</taxon>
        <taxon>Tracheophyta</taxon>
        <taxon>Spermatophyta</taxon>
        <taxon>Magnoliopsida</taxon>
        <taxon>eudicotyledons</taxon>
        <taxon>Gunneridae</taxon>
        <taxon>Pentapetalae</taxon>
        <taxon>rosids</taxon>
        <taxon>fabids</taxon>
        <taxon>Fabales</taxon>
        <taxon>Fabaceae</taxon>
        <taxon>Papilionoideae</taxon>
        <taxon>50 kb inversion clade</taxon>
        <taxon>dalbergioids sensu lato</taxon>
        <taxon>Dalbergieae</taxon>
        <taxon>Pterocarpus clade</taxon>
        <taxon>Arachis</taxon>
    </lineage>
</organism>
<keyword evidence="6" id="KW-1185">Reference proteome</keyword>
<dbReference type="SMART" id="SM00248">
    <property type="entry name" value="ANK"/>
    <property type="match status" value="4"/>
</dbReference>
<evidence type="ECO:0000313" key="5">
    <source>
        <dbReference type="EMBL" id="RYR67639.1"/>
    </source>
</evidence>
<feature type="transmembrane region" description="Helical" evidence="3">
    <location>
        <begin position="299"/>
        <end position="316"/>
    </location>
</feature>
<evidence type="ECO:0000256" key="1">
    <source>
        <dbReference type="ARBA" id="ARBA00004413"/>
    </source>
</evidence>
<keyword evidence="3" id="KW-0472">Membrane</keyword>
<dbReference type="InterPro" id="IPR002110">
    <property type="entry name" value="Ankyrin_rpt"/>
</dbReference>
<dbReference type="Gene3D" id="1.25.40.20">
    <property type="entry name" value="Ankyrin repeat-containing domain"/>
    <property type="match status" value="1"/>
</dbReference>
<dbReference type="Pfam" id="PF13962">
    <property type="entry name" value="PGG"/>
    <property type="match status" value="1"/>
</dbReference>
<evidence type="ECO:0000313" key="6">
    <source>
        <dbReference type="Proteomes" id="UP000289738"/>
    </source>
</evidence>
<evidence type="ECO:0000256" key="2">
    <source>
        <dbReference type="PROSITE-ProRule" id="PRU00023"/>
    </source>
</evidence>
<dbReference type="Proteomes" id="UP000289738">
    <property type="component" value="Chromosome A03"/>
</dbReference>
<keyword evidence="3" id="KW-1133">Transmembrane helix</keyword>
<reference evidence="5 6" key="1">
    <citation type="submission" date="2019-01" db="EMBL/GenBank/DDBJ databases">
        <title>Sequencing of cultivated peanut Arachis hypogaea provides insights into genome evolution and oil improvement.</title>
        <authorList>
            <person name="Chen X."/>
        </authorList>
    </citation>
    <scope>NUCLEOTIDE SEQUENCE [LARGE SCALE GENOMIC DNA]</scope>
    <source>
        <strain evidence="6">cv. Fuhuasheng</strain>
        <tissue evidence="5">Leaves</tissue>
    </source>
</reference>
<dbReference type="STRING" id="3818.A0A445DX04"/>
<comment type="caution">
    <text evidence="5">The sequence shown here is derived from an EMBL/GenBank/DDBJ whole genome shotgun (WGS) entry which is preliminary data.</text>
</comment>
<evidence type="ECO:0000259" key="4">
    <source>
        <dbReference type="Pfam" id="PF13962"/>
    </source>
</evidence>
<feature type="repeat" description="ANK" evidence="2">
    <location>
        <begin position="122"/>
        <end position="149"/>
    </location>
</feature>
<comment type="subcellular location">
    <subcellularLocation>
        <location evidence="1">Cell membrane</location>
        <topology evidence="1">Peripheral membrane protein</topology>
        <orientation evidence="1">Cytoplasmic side</orientation>
    </subcellularLocation>
</comment>
<accession>A0A445DX04</accession>